<gene>
    <name evidence="1" type="ORF">E2C01_005498</name>
</gene>
<accession>A0A5B7CTN2</accession>
<evidence type="ECO:0000313" key="2">
    <source>
        <dbReference type="Proteomes" id="UP000324222"/>
    </source>
</evidence>
<keyword evidence="2" id="KW-1185">Reference proteome</keyword>
<dbReference type="EMBL" id="VSRR010000236">
    <property type="protein sequence ID" value="MPC12790.1"/>
    <property type="molecule type" value="Genomic_DNA"/>
</dbReference>
<sequence>MVPKVRKPDICTISTAVLESSVEGEAWSRVPAVAMGRVCQREGRQEDAIITTWFPTACVSTVRPVYSTLRTAIEYYSINPHINAKEQNPLLSASHNCALEFEGGEVVDNTVHMRDTSLAQQVDRVEQGSGRERKVTSGHTPSVCQLSGSVPDVDPILAVTSNWLHERRTCLG</sequence>
<dbReference type="AlphaFoldDB" id="A0A5B7CTN2"/>
<evidence type="ECO:0000313" key="1">
    <source>
        <dbReference type="EMBL" id="MPC12790.1"/>
    </source>
</evidence>
<reference evidence="1 2" key="1">
    <citation type="submission" date="2019-05" db="EMBL/GenBank/DDBJ databases">
        <title>Another draft genome of Portunus trituberculatus and its Hox gene families provides insights of decapod evolution.</title>
        <authorList>
            <person name="Jeong J.-H."/>
            <person name="Song I."/>
            <person name="Kim S."/>
            <person name="Choi T."/>
            <person name="Kim D."/>
            <person name="Ryu S."/>
            <person name="Kim W."/>
        </authorList>
    </citation>
    <scope>NUCLEOTIDE SEQUENCE [LARGE SCALE GENOMIC DNA]</scope>
    <source>
        <tissue evidence="1">Muscle</tissue>
    </source>
</reference>
<proteinExistence type="predicted"/>
<dbReference type="OrthoDB" id="448280at2759"/>
<dbReference type="Proteomes" id="UP000324222">
    <property type="component" value="Unassembled WGS sequence"/>
</dbReference>
<organism evidence="1 2">
    <name type="scientific">Portunus trituberculatus</name>
    <name type="common">Swimming crab</name>
    <name type="synonym">Neptunus trituberculatus</name>
    <dbReference type="NCBI Taxonomy" id="210409"/>
    <lineage>
        <taxon>Eukaryota</taxon>
        <taxon>Metazoa</taxon>
        <taxon>Ecdysozoa</taxon>
        <taxon>Arthropoda</taxon>
        <taxon>Crustacea</taxon>
        <taxon>Multicrustacea</taxon>
        <taxon>Malacostraca</taxon>
        <taxon>Eumalacostraca</taxon>
        <taxon>Eucarida</taxon>
        <taxon>Decapoda</taxon>
        <taxon>Pleocyemata</taxon>
        <taxon>Brachyura</taxon>
        <taxon>Eubrachyura</taxon>
        <taxon>Portunoidea</taxon>
        <taxon>Portunidae</taxon>
        <taxon>Portuninae</taxon>
        <taxon>Portunus</taxon>
    </lineage>
</organism>
<name>A0A5B7CTN2_PORTR</name>
<comment type="caution">
    <text evidence="1">The sequence shown here is derived from an EMBL/GenBank/DDBJ whole genome shotgun (WGS) entry which is preliminary data.</text>
</comment>
<protein>
    <submittedName>
        <fullName evidence="1">Uncharacterized protein</fullName>
    </submittedName>
</protein>